<dbReference type="EMBL" id="JABFTP020000165">
    <property type="protein sequence ID" value="KAL3284477.1"/>
    <property type="molecule type" value="Genomic_DNA"/>
</dbReference>
<dbReference type="Proteomes" id="UP001516400">
    <property type="component" value="Unassembled WGS sequence"/>
</dbReference>
<evidence type="ECO:0000313" key="1">
    <source>
        <dbReference type="EMBL" id="KAL3284477.1"/>
    </source>
</evidence>
<dbReference type="AlphaFoldDB" id="A0ABD2P0P1"/>
<protein>
    <submittedName>
        <fullName evidence="1">Uncharacterized protein</fullName>
    </submittedName>
</protein>
<gene>
    <name evidence="1" type="ORF">HHI36_018638</name>
</gene>
<sequence length="193" mass="20025">MEINQFRRKLAEELVTIKSGEAPAFTPSGKKRVHTFEKPEGDGQTMFKLVAAVCLVLYGVKAYPSEPLFDFSNGGVKVNFLGYKAGAGLGGLLSGQKGNGGMFAFAETPYGQKAAAGGGGTLGDILSGGLFAGAQSGYGQNAYTGLGGVTSGQGSYGHKFANAQDGYGHIAASETSHIKSDILFNRLLKNSEK</sequence>
<comment type="caution">
    <text evidence="1">The sequence shown here is derived from an EMBL/GenBank/DDBJ whole genome shotgun (WGS) entry which is preliminary data.</text>
</comment>
<organism evidence="1 2">
    <name type="scientific">Cryptolaemus montrouzieri</name>
    <dbReference type="NCBI Taxonomy" id="559131"/>
    <lineage>
        <taxon>Eukaryota</taxon>
        <taxon>Metazoa</taxon>
        <taxon>Ecdysozoa</taxon>
        <taxon>Arthropoda</taxon>
        <taxon>Hexapoda</taxon>
        <taxon>Insecta</taxon>
        <taxon>Pterygota</taxon>
        <taxon>Neoptera</taxon>
        <taxon>Endopterygota</taxon>
        <taxon>Coleoptera</taxon>
        <taxon>Polyphaga</taxon>
        <taxon>Cucujiformia</taxon>
        <taxon>Coccinelloidea</taxon>
        <taxon>Coccinellidae</taxon>
        <taxon>Scymninae</taxon>
        <taxon>Scymnini</taxon>
        <taxon>Cryptolaemus</taxon>
    </lineage>
</organism>
<keyword evidence="2" id="KW-1185">Reference proteome</keyword>
<proteinExistence type="predicted"/>
<accession>A0ABD2P0P1</accession>
<evidence type="ECO:0000313" key="2">
    <source>
        <dbReference type="Proteomes" id="UP001516400"/>
    </source>
</evidence>
<name>A0ABD2P0P1_9CUCU</name>
<reference evidence="1 2" key="1">
    <citation type="journal article" date="2021" name="BMC Biol.">
        <title>Horizontally acquired antibacterial genes associated with adaptive radiation of ladybird beetles.</title>
        <authorList>
            <person name="Li H.S."/>
            <person name="Tang X.F."/>
            <person name="Huang Y.H."/>
            <person name="Xu Z.Y."/>
            <person name="Chen M.L."/>
            <person name="Du X.Y."/>
            <person name="Qiu B.Y."/>
            <person name="Chen P.T."/>
            <person name="Zhang W."/>
            <person name="Slipinski A."/>
            <person name="Escalona H.E."/>
            <person name="Waterhouse R.M."/>
            <person name="Zwick A."/>
            <person name="Pang H."/>
        </authorList>
    </citation>
    <scope>NUCLEOTIDE SEQUENCE [LARGE SCALE GENOMIC DNA]</scope>
    <source>
        <strain evidence="1">SYSU2018</strain>
    </source>
</reference>